<evidence type="ECO:0000256" key="4">
    <source>
        <dbReference type="SAM" id="MobiDB-lite"/>
    </source>
</evidence>
<dbReference type="Pfam" id="PF07942">
    <property type="entry name" value="CARME"/>
    <property type="match status" value="1"/>
</dbReference>
<dbReference type="AlphaFoldDB" id="A0A0G4FDG3"/>
<keyword evidence="2" id="KW-0808">Transferase</keyword>
<dbReference type="VEuPathDB" id="CryptoDB:Vbra_15073"/>
<dbReference type="SMART" id="SM01296">
    <property type="entry name" value="N2227"/>
    <property type="match status" value="1"/>
</dbReference>
<gene>
    <name evidence="5" type="ORF">Vbra_15073</name>
</gene>
<dbReference type="PANTHER" id="PTHR12303">
    <property type="entry name" value="CARNOSINE N-METHYLTRANSFERASE"/>
    <property type="match status" value="1"/>
</dbReference>
<name>A0A0G4FDG3_VITBC</name>
<evidence type="ECO:0000313" key="6">
    <source>
        <dbReference type="Proteomes" id="UP000041254"/>
    </source>
</evidence>
<sequence length="535" mass="59699">MSDLGEGDYFDDDELSHGEAHDGEEDESKHFVNVCYAFQNYTLDAMREVARIEKHFHSVSEDDQALLIEKVESRVQKIKHAVHVNQQFLDLLLQPHRPAIDGQEELMEPLLEPGQQDAATAISSEHREEISTPNHTDTTTPMTPSAPPPPPPPPSDPPPSAGQPPPSRASPPAAPPPSGPPVTSPDQEQPQHESSTSPSTPAGPPVGKGNDKDKEKGGVGDVVEREREACECCPPQDGHGQHVSPLDRLDRSVRPRPSPLVMARNMTKVRSTLRQFVRDWSDEGKAERDAAYGPLLDALDEFLPLQEFVAKHGKAPRVLCPGSGLGRLPFEVIRKGYACQGNEFSYFMLLGSNFILNYSVAPRSCAIQPYCLSTCNRFGHDDHLRMILVPDLYPSHYIQAGQDFSMCAGEFVEVYSPQKAQWDSILTCFFIDTAKNILLYIKTIANAIREGGVWANLGPLLYHFAEMPHEVSVELSWEEIRPVIERYFEIRKEERRDAYYTTNQKSMMQVQYHCVYFVGVRNGVEVSGVSNSVYP</sequence>
<dbReference type="FunCoup" id="A0A0G4FDG3">
    <property type="interactions" value="15"/>
</dbReference>
<dbReference type="InterPro" id="IPR012901">
    <property type="entry name" value="CARME"/>
</dbReference>
<feature type="compositionally biased region" description="Low complexity" evidence="4">
    <location>
        <begin position="194"/>
        <end position="208"/>
    </location>
</feature>
<keyword evidence="6" id="KW-1185">Reference proteome</keyword>
<dbReference type="GO" id="GO:0032259">
    <property type="term" value="P:methylation"/>
    <property type="evidence" value="ECO:0007669"/>
    <property type="project" value="UniProtKB-KW"/>
</dbReference>
<evidence type="ECO:0000256" key="1">
    <source>
        <dbReference type="ARBA" id="ARBA00022603"/>
    </source>
</evidence>
<dbReference type="InParanoid" id="A0A0G4FDG3"/>
<organism evidence="5 6">
    <name type="scientific">Vitrella brassicaformis (strain CCMP3155)</name>
    <dbReference type="NCBI Taxonomy" id="1169540"/>
    <lineage>
        <taxon>Eukaryota</taxon>
        <taxon>Sar</taxon>
        <taxon>Alveolata</taxon>
        <taxon>Colpodellida</taxon>
        <taxon>Vitrellaceae</taxon>
        <taxon>Vitrella</taxon>
    </lineage>
</organism>
<dbReference type="Proteomes" id="UP000041254">
    <property type="component" value="Unassembled WGS sequence"/>
</dbReference>
<evidence type="ECO:0000256" key="3">
    <source>
        <dbReference type="ARBA" id="ARBA00022691"/>
    </source>
</evidence>
<reference evidence="5 6" key="1">
    <citation type="submission" date="2014-11" db="EMBL/GenBank/DDBJ databases">
        <authorList>
            <person name="Zhu J."/>
            <person name="Qi W."/>
            <person name="Song R."/>
        </authorList>
    </citation>
    <scope>NUCLEOTIDE SEQUENCE [LARGE SCALE GENOMIC DNA]</scope>
</reference>
<dbReference type="OrthoDB" id="978at2759"/>
<protein>
    <submittedName>
        <fullName evidence="5">Uncharacterized protein</fullName>
    </submittedName>
</protein>
<keyword evidence="3" id="KW-0949">S-adenosyl-L-methionine</keyword>
<feature type="compositionally biased region" description="Pro residues" evidence="4">
    <location>
        <begin position="144"/>
        <end position="183"/>
    </location>
</feature>
<proteinExistence type="predicted"/>
<feature type="region of interest" description="Disordered" evidence="4">
    <location>
        <begin position="116"/>
        <end position="256"/>
    </location>
</feature>
<dbReference type="STRING" id="1169540.A0A0G4FDG3"/>
<keyword evidence="1" id="KW-0489">Methyltransferase</keyword>
<dbReference type="EMBL" id="CDMY01000405">
    <property type="protein sequence ID" value="CEM10850.1"/>
    <property type="molecule type" value="Genomic_DNA"/>
</dbReference>
<dbReference type="PANTHER" id="PTHR12303:SF6">
    <property type="entry name" value="CARNOSINE N-METHYLTRANSFERASE"/>
    <property type="match status" value="1"/>
</dbReference>
<feature type="compositionally biased region" description="Acidic residues" evidence="4">
    <location>
        <begin position="1"/>
        <end position="14"/>
    </location>
</feature>
<evidence type="ECO:0000313" key="5">
    <source>
        <dbReference type="EMBL" id="CEM10850.1"/>
    </source>
</evidence>
<feature type="compositionally biased region" description="Basic and acidic residues" evidence="4">
    <location>
        <begin position="209"/>
        <end position="230"/>
    </location>
</feature>
<dbReference type="PhylomeDB" id="A0A0G4FDG3"/>
<feature type="compositionally biased region" description="Low complexity" evidence="4">
    <location>
        <begin position="131"/>
        <end position="143"/>
    </location>
</feature>
<dbReference type="GO" id="GO:0008757">
    <property type="term" value="F:S-adenosylmethionine-dependent methyltransferase activity"/>
    <property type="evidence" value="ECO:0007669"/>
    <property type="project" value="InterPro"/>
</dbReference>
<evidence type="ECO:0000256" key="2">
    <source>
        <dbReference type="ARBA" id="ARBA00022679"/>
    </source>
</evidence>
<accession>A0A0G4FDG3</accession>
<feature type="region of interest" description="Disordered" evidence="4">
    <location>
        <begin position="1"/>
        <end position="26"/>
    </location>
</feature>